<proteinExistence type="predicted"/>
<comment type="caution">
    <text evidence="1">The sequence shown here is derived from an EMBL/GenBank/DDBJ whole genome shotgun (WGS) entry which is preliminary data.</text>
</comment>
<keyword evidence="2" id="KW-1185">Reference proteome</keyword>
<dbReference type="EMBL" id="JANEYF010002970">
    <property type="protein sequence ID" value="KAJ8940584.1"/>
    <property type="molecule type" value="Genomic_DNA"/>
</dbReference>
<dbReference type="Proteomes" id="UP001162156">
    <property type="component" value="Unassembled WGS sequence"/>
</dbReference>
<organism evidence="1 2">
    <name type="scientific">Rhamnusium bicolor</name>
    <dbReference type="NCBI Taxonomy" id="1586634"/>
    <lineage>
        <taxon>Eukaryota</taxon>
        <taxon>Metazoa</taxon>
        <taxon>Ecdysozoa</taxon>
        <taxon>Arthropoda</taxon>
        <taxon>Hexapoda</taxon>
        <taxon>Insecta</taxon>
        <taxon>Pterygota</taxon>
        <taxon>Neoptera</taxon>
        <taxon>Endopterygota</taxon>
        <taxon>Coleoptera</taxon>
        <taxon>Polyphaga</taxon>
        <taxon>Cucujiformia</taxon>
        <taxon>Chrysomeloidea</taxon>
        <taxon>Cerambycidae</taxon>
        <taxon>Lepturinae</taxon>
        <taxon>Rhagiini</taxon>
        <taxon>Rhamnusium</taxon>
    </lineage>
</organism>
<protein>
    <submittedName>
        <fullName evidence="1">Uncharacterized protein</fullName>
    </submittedName>
</protein>
<dbReference type="AlphaFoldDB" id="A0AAV8XNR3"/>
<name>A0AAV8XNR3_9CUCU</name>
<sequence length="125" mass="15183">MENIKLAIESTPILFYQKMDFKKKACVAIIIALTMKRHVKRRYWMKKWLKKRENYSHLMLLKEISDTNEVGDYKNYFRMDEETFNKLLRMVEPILIRKNTVMRSSLPVNERLAFNSEIPSHWKKL</sequence>
<evidence type="ECO:0000313" key="2">
    <source>
        <dbReference type="Proteomes" id="UP001162156"/>
    </source>
</evidence>
<reference evidence="1" key="1">
    <citation type="journal article" date="2023" name="Insect Mol. Biol.">
        <title>Genome sequencing provides insights into the evolution of gene families encoding plant cell wall-degrading enzymes in longhorned beetles.</title>
        <authorList>
            <person name="Shin N.R."/>
            <person name="Okamura Y."/>
            <person name="Kirsch R."/>
            <person name="Pauchet Y."/>
        </authorList>
    </citation>
    <scope>NUCLEOTIDE SEQUENCE</scope>
    <source>
        <strain evidence="1">RBIC_L_NR</strain>
    </source>
</reference>
<gene>
    <name evidence="1" type="ORF">NQ314_010662</name>
</gene>
<accession>A0AAV8XNR3</accession>
<evidence type="ECO:0000313" key="1">
    <source>
        <dbReference type="EMBL" id="KAJ8940584.1"/>
    </source>
</evidence>